<evidence type="ECO:0000313" key="2">
    <source>
        <dbReference type="Proteomes" id="UP000253606"/>
    </source>
</evidence>
<dbReference type="EMBL" id="CP030840">
    <property type="protein sequence ID" value="AXC14881.1"/>
    <property type="molecule type" value="Genomic_DNA"/>
</dbReference>
<keyword evidence="2" id="KW-1185">Reference proteome</keyword>
<reference evidence="1 2" key="1">
    <citation type="journal article" date="2018" name="Front. Microbiol.">
        <title>Hydrolytic Capabilities as a Key to Environmental Success: Chitinolytic and Cellulolytic Acidobacteria From Acidic Sub-arctic Soils and Boreal Peatlands.</title>
        <authorList>
            <person name="Belova S.E."/>
            <person name="Ravin N.V."/>
            <person name="Pankratov T.A."/>
            <person name="Rakitin A.L."/>
            <person name="Ivanova A.A."/>
            <person name="Beletsky A.V."/>
            <person name="Mardanov A.V."/>
            <person name="Sinninghe Damste J.S."/>
            <person name="Dedysh S.N."/>
        </authorList>
    </citation>
    <scope>NUCLEOTIDE SEQUENCE [LARGE SCALE GENOMIC DNA]</scope>
    <source>
        <strain evidence="1 2">SBC82</strain>
    </source>
</reference>
<proteinExistence type="predicted"/>
<name>A0A2Z5G722_9BACT</name>
<protein>
    <submittedName>
        <fullName evidence="1">Uncharacterized protein</fullName>
    </submittedName>
</protein>
<gene>
    <name evidence="1" type="ORF">ACPOL_5633</name>
</gene>
<dbReference type="AlphaFoldDB" id="A0A2Z5G722"/>
<organism evidence="1 2">
    <name type="scientific">Acidisarcina polymorpha</name>
    <dbReference type="NCBI Taxonomy" id="2211140"/>
    <lineage>
        <taxon>Bacteria</taxon>
        <taxon>Pseudomonadati</taxon>
        <taxon>Acidobacteriota</taxon>
        <taxon>Terriglobia</taxon>
        <taxon>Terriglobales</taxon>
        <taxon>Acidobacteriaceae</taxon>
        <taxon>Acidisarcina</taxon>
    </lineage>
</organism>
<accession>A0A2Z5G722</accession>
<sequence>MKQQFARVCLSGGVLLRLNDIRPRAMKECHACSPRED</sequence>
<dbReference type="Proteomes" id="UP000253606">
    <property type="component" value="Chromosome"/>
</dbReference>
<evidence type="ECO:0000313" key="1">
    <source>
        <dbReference type="EMBL" id="AXC14881.1"/>
    </source>
</evidence>
<dbReference type="KEGG" id="abas:ACPOL_5633"/>